<dbReference type="PROSITE" id="PS50977">
    <property type="entry name" value="HTH_TETR_2"/>
    <property type="match status" value="1"/>
</dbReference>
<dbReference type="Pfam" id="PF17932">
    <property type="entry name" value="TetR_C_24"/>
    <property type="match status" value="1"/>
</dbReference>
<dbReference type="SUPFAM" id="SSF46689">
    <property type="entry name" value="Homeodomain-like"/>
    <property type="match status" value="1"/>
</dbReference>
<dbReference type="AlphaFoldDB" id="K6Q2V7"/>
<reference evidence="8" key="2">
    <citation type="submission" date="2012-10" db="EMBL/GenBank/DDBJ databases">
        <title>Improved high-quality draft of Thermaerobacter subterraneus C21, DSM 13965.</title>
        <authorList>
            <consortium name="DOE Joint Genome Institute"/>
            <person name="Eisen J."/>
            <person name="Huntemann M."/>
            <person name="Wei C.-L."/>
            <person name="Han J."/>
            <person name="Detter J.C."/>
            <person name="Han C."/>
            <person name="Tapia R."/>
            <person name="Chen A."/>
            <person name="Kyrpides N."/>
            <person name="Mavromatis K."/>
            <person name="Markowitz V."/>
            <person name="Szeto E."/>
            <person name="Ivanova N."/>
            <person name="Mikhailova N."/>
            <person name="Ovchinnikova G."/>
            <person name="Pagani I."/>
            <person name="Pati A."/>
            <person name="Goodwin L."/>
            <person name="Nordberg H.P."/>
            <person name="Cantor M.N."/>
            <person name="Hua S.X."/>
            <person name="Woyke T."/>
            <person name="Eisen J."/>
            <person name="Klenk H.-P."/>
        </authorList>
    </citation>
    <scope>NUCLEOTIDE SEQUENCE [LARGE SCALE GENOMIC DNA]</scope>
    <source>
        <strain evidence="8">DSM 13965</strain>
    </source>
</reference>
<keyword evidence="4" id="KW-0804">Transcription</keyword>
<dbReference type="EMBL" id="AENY02000002">
    <property type="protein sequence ID" value="EKP95563.1"/>
    <property type="molecule type" value="Genomic_DNA"/>
</dbReference>
<evidence type="ECO:0000256" key="3">
    <source>
        <dbReference type="ARBA" id="ARBA00023125"/>
    </source>
</evidence>
<dbReference type="InterPro" id="IPR023772">
    <property type="entry name" value="DNA-bd_HTH_TetR-type_CS"/>
</dbReference>
<evidence type="ECO:0000256" key="4">
    <source>
        <dbReference type="ARBA" id="ARBA00023163"/>
    </source>
</evidence>
<keyword evidence="1" id="KW-0678">Repressor</keyword>
<protein>
    <submittedName>
        <fullName evidence="8">Transcriptional regulator</fullName>
    </submittedName>
</protein>
<dbReference type="STRING" id="867903.ThesuDRAFT_01317"/>
<dbReference type="PANTHER" id="PTHR30055">
    <property type="entry name" value="HTH-TYPE TRANSCRIPTIONAL REGULATOR RUTR"/>
    <property type="match status" value="1"/>
</dbReference>
<dbReference type="RefSeq" id="WP_006903587.1">
    <property type="nucleotide sequence ID" value="NZ_JH976535.1"/>
</dbReference>
<dbReference type="InterPro" id="IPR001647">
    <property type="entry name" value="HTH_TetR"/>
</dbReference>
<dbReference type="OrthoDB" id="9815924at2"/>
<dbReference type="eggNOG" id="COG1309">
    <property type="taxonomic scope" value="Bacteria"/>
</dbReference>
<gene>
    <name evidence="8" type="ORF">ThesuDRAFT_01317</name>
</gene>
<feature type="DNA-binding region" description="H-T-H motif" evidence="5">
    <location>
        <begin position="31"/>
        <end position="50"/>
    </location>
</feature>
<dbReference type="SUPFAM" id="SSF48498">
    <property type="entry name" value="Tetracyclin repressor-like, C-terminal domain"/>
    <property type="match status" value="1"/>
</dbReference>
<accession>K6Q2V7</accession>
<dbReference type="InterPro" id="IPR036271">
    <property type="entry name" value="Tet_transcr_reg_TetR-rel_C_sf"/>
</dbReference>
<dbReference type="Gene3D" id="1.10.10.60">
    <property type="entry name" value="Homeodomain-like"/>
    <property type="match status" value="1"/>
</dbReference>
<dbReference type="InterPro" id="IPR050109">
    <property type="entry name" value="HTH-type_TetR-like_transc_reg"/>
</dbReference>
<comment type="caution">
    <text evidence="8">The sequence shown here is derived from an EMBL/GenBank/DDBJ whole genome shotgun (WGS) entry which is preliminary data.</text>
</comment>
<evidence type="ECO:0000256" key="6">
    <source>
        <dbReference type="SAM" id="MobiDB-lite"/>
    </source>
</evidence>
<feature type="region of interest" description="Disordered" evidence="6">
    <location>
        <begin position="211"/>
        <end position="241"/>
    </location>
</feature>
<evidence type="ECO:0000313" key="8">
    <source>
        <dbReference type="EMBL" id="EKP95563.1"/>
    </source>
</evidence>
<dbReference type="InterPro" id="IPR041490">
    <property type="entry name" value="KstR2_TetR_C"/>
</dbReference>
<dbReference type="InterPro" id="IPR009057">
    <property type="entry name" value="Homeodomain-like_sf"/>
</dbReference>
<reference evidence="8" key="1">
    <citation type="submission" date="2010-10" db="EMBL/GenBank/DDBJ databases">
        <authorList>
            <consortium name="US DOE Joint Genome Institute (JGI-PGF)"/>
            <person name="Lucas S."/>
            <person name="Copeland A."/>
            <person name="Lapidus A."/>
            <person name="Bruce D."/>
            <person name="Goodwin L."/>
            <person name="Pitluck S."/>
            <person name="Kyrpides N."/>
            <person name="Mavromatis K."/>
            <person name="Detter J.C."/>
            <person name="Han C."/>
            <person name="Land M."/>
            <person name="Hauser L."/>
            <person name="Markowitz V."/>
            <person name="Cheng J.-F."/>
            <person name="Hugenholtz P."/>
            <person name="Woyke T."/>
            <person name="Wu D."/>
            <person name="Pukall R."/>
            <person name="Wahrenburg C."/>
            <person name="Brambilla E."/>
            <person name="Klenk H.-P."/>
            <person name="Eisen J.A."/>
        </authorList>
    </citation>
    <scope>NUCLEOTIDE SEQUENCE [LARGE SCALE GENOMIC DNA]</scope>
    <source>
        <strain evidence="8">DSM 13965</strain>
    </source>
</reference>
<dbReference type="Proteomes" id="UP000005710">
    <property type="component" value="Unassembled WGS sequence"/>
</dbReference>
<dbReference type="GO" id="GO:0003700">
    <property type="term" value="F:DNA-binding transcription factor activity"/>
    <property type="evidence" value="ECO:0007669"/>
    <property type="project" value="TreeGrafter"/>
</dbReference>
<dbReference type="HOGENOM" id="CLU_069356_12_4_9"/>
<proteinExistence type="predicted"/>
<name>K6Q2V7_9FIRM</name>
<dbReference type="PRINTS" id="PR00455">
    <property type="entry name" value="HTHTETR"/>
</dbReference>
<evidence type="ECO:0000256" key="2">
    <source>
        <dbReference type="ARBA" id="ARBA00023015"/>
    </source>
</evidence>
<keyword evidence="9" id="KW-1185">Reference proteome</keyword>
<dbReference type="Gene3D" id="1.10.357.10">
    <property type="entry name" value="Tetracycline Repressor, domain 2"/>
    <property type="match status" value="1"/>
</dbReference>
<keyword evidence="3 5" id="KW-0238">DNA-binding</keyword>
<organism evidence="8 9">
    <name type="scientific">Thermaerobacter subterraneus DSM 13965</name>
    <dbReference type="NCBI Taxonomy" id="867903"/>
    <lineage>
        <taxon>Bacteria</taxon>
        <taxon>Bacillati</taxon>
        <taxon>Bacillota</taxon>
        <taxon>Clostridia</taxon>
        <taxon>Eubacteriales</taxon>
        <taxon>Clostridiales Family XVII. Incertae Sedis</taxon>
        <taxon>Thermaerobacter</taxon>
    </lineage>
</organism>
<evidence type="ECO:0000256" key="5">
    <source>
        <dbReference type="PROSITE-ProRule" id="PRU00335"/>
    </source>
</evidence>
<feature type="compositionally biased region" description="Low complexity" evidence="6">
    <location>
        <begin position="218"/>
        <end position="241"/>
    </location>
</feature>
<dbReference type="PANTHER" id="PTHR30055:SF175">
    <property type="entry name" value="HTH-TYPE TRANSCRIPTIONAL REPRESSOR KSTR2"/>
    <property type="match status" value="1"/>
</dbReference>
<dbReference type="Pfam" id="PF00440">
    <property type="entry name" value="TetR_N"/>
    <property type="match status" value="1"/>
</dbReference>
<evidence type="ECO:0000313" key="9">
    <source>
        <dbReference type="Proteomes" id="UP000005710"/>
    </source>
</evidence>
<evidence type="ECO:0000259" key="7">
    <source>
        <dbReference type="PROSITE" id="PS50977"/>
    </source>
</evidence>
<dbReference type="GO" id="GO:0000976">
    <property type="term" value="F:transcription cis-regulatory region binding"/>
    <property type="evidence" value="ECO:0007669"/>
    <property type="project" value="TreeGrafter"/>
</dbReference>
<keyword evidence="2" id="KW-0805">Transcription regulation</keyword>
<evidence type="ECO:0000256" key="1">
    <source>
        <dbReference type="ARBA" id="ARBA00022491"/>
    </source>
</evidence>
<dbReference type="PROSITE" id="PS01081">
    <property type="entry name" value="HTH_TETR_1"/>
    <property type="match status" value="1"/>
</dbReference>
<sequence length="241" mass="25635">MAQGKILAPQQETILQQAASLFARQGYPATTMRDLAAALGVTPAALYYHFSNKDQLLLEVMLHGIQVVHRRVEAAMAAARPGVAERVWAGLRTHLLACLEHQDFVAVILQESRYLSPEAAGQVVAARDAYEALWARTLEEGAAAGLFQADVDLRLLRLFGFGAMNWVTVWYRPDGPQSPEAIADAFLLYIAKGVLRPEVAGALVAQVAATAGCPPRPGSSGRKAGAAGARDGGPTAARGRP</sequence>
<feature type="domain" description="HTH tetR-type" evidence="7">
    <location>
        <begin position="8"/>
        <end position="68"/>
    </location>
</feature>